<dbReference type="InterPro" id="IPR039422">
    <property type="entry name" value="MarR/SlyA-like"/>
</dbReference>
<dbReference type="Proteomes" id="UP000641386">
    <property type="component" value="Unassembled WGS sequence"/>
</dbReference>
<dbReference type="SUPFAM" id="SSF46785">
    <property type="entry name" value="Winged helix' DNA-binding domain"/>
    <property type="match status" value="1"/>
</dbReference>
<keyword evidence="3" id="KW-1185">Reference proteome</keyword>
<reference evidence="2" key="1">
    <citation type="journal article" date="2014" name="Int. J. Syst. Evol. Microbiol.">
        <title>Complete genome sequence of Corynebacterium casei LMG S-19264T (=DSM 44701T), isolated from a smear-ripened cheese.</title>
        <authorList>
            <consortium name="US DOE Joint Genome Institute (JGI-PGF)"/>
            <person name="Walter F."/>
            <person name="Albersmeier A."/>
            <person name="Kalinowski J."/>
            <person name="Ruckert C."/>
        </authorList>
    </citation>
    <scope>NUCLEOTIDE SEQUENCE</scope>
    <source>
        <strain evidence="2">JCM 3302</strain>
    </source>
</reference>
<dbReference type="PANTHER" id="PTHR33164:SF43">
    <property type="entry name" value="HTH-TYPE TRANSCRIPTIONAL REPRESSOR YETL"/>
    <property type="match status" value="1"/>
</dbReference>
<dbReference type="InterPro" id="IPR036388">
    <property type="entry name" value="WH-like_DNA-bd_sf"/>
</dbReference>
<protein>
    <recommendedName>
        <fullName evidence="1">HTH marR-type domain-containing protein</fullName>
    </recommendedName>
</protein>
<evidence type="ECO:0000259" key="1">
    <source>
        <dbReference type="PROSITE" id="PS50995"/>
    </source>
</evidence>
<proteinExistence type="predicted"/>
<feature type="domain" description="HTH marR-type" evidence="1">
    <location>
        <begin position="8"/>
        <end position="142"/>
    </location>
</feature>
<dbReference type="Pfam" id="PF12802">
    <property type="entry name" value="MarR_2"/>
    <property type="match status" value="1"/>
</dbReference>
<reference evidence="2" key="2">
    <citation type="submission" date="2020-09" db="EMBL/GenBank/DDBJ databases">
        <authorList>
            <person name="Sun Q."/>
            <person name="Ohkuma M."/>
        </authorList>
    </citation>
    <scope>NUCLEOTIDE SEQUENCE</scope>
    <source>
        <strain evidence="2">JCM 3302</strain>
    </source>
</reference>
<dbReference type="RefSeq" id="WP_229903813.1">
    <property type="nucleotide sequence ID" value="NZ_BNBC01000033.1"/>
</dbReference>
<organism evidence="2 3">
    <name type="scientific">Streptomyces spiralis</name>
    <dbReference type="NCBI Taxonomy" id="66376"/>
    <lineage>
        <taxon>Bacteria</taxon>
        <taxon>Bacillati</taxon>
        <taxon>Actinomycetota</taxon>
        <taxon>Actinomycetes</taxon>
        <taxon>Kitasatosporales</taxon>
        <taxon>Streptomycetaceae</taxon>
        <taxon>Streptomyces</taxon>
    </lineage>
</organism>
<accession>A0A919ABD5</accession>
<dbReference type="PROSITE" id="PS50995">
    <property type="entry name" value="HTH_MARR_2"/>
    <property type="match status" value="1"/>
</dbReference>
<evidence type="ECO:0000313" key="2">
    <source>
        <dbReference type="EMBL" id="GHE95192.1"/>
    </source>
</evidence>
<dbReference type="SMART" id="SM00347">
    <property type="entry name" value="HTH_MARR"/>
    <property type="match status" value="1"/>
</dbReference>
<name>A0A919ABD5_9ACTN</name>
<gene>
    <name evidence="2" type="ORF">GCM10014715_59300</name>
</gene>
<evidence type="ECO:0000313" key="3">
    <source>
        <dbReference type="Proteomes" id="UP000641386"/>
    </source>
</evidence>
<dbReference type="InterPro" id="IPR036390">
    <property type="entry name" value="WH_DNA-bd_sf"/>
</dbReference>
<dbReference type="PANTHER" id="PTHR33164">
    <property type="entry name" value="TRANSCRIPTIONAL REGULATOR, MARR FAMILY"/>
    <property type="match status" value="1"/>
</dbReference>
<dbReference type="InterPro" id="IPR000835">
    <property type="entry name" value="HTH_MarR-typ"/>
</dbReference>
<dbReference type="GO" id="GO:0003700">
    <property type="term" value="F:DNA-binding transcription factor activity"/>
    <property type="evidence" value="ECO:0007669"/>
    <property type="project" value="InterPro"/>
</dbReference>
<dbReference type="Gene3D" id="1.10.10.10">
    <property type="entry name" value="Winged helix-like DNA-binding domain superfamily/Winged helix DNA-binding domain"/>
    <property type="match status" value="1"/>
</dbReference>
<dbReference type="GO" id="GO:0006950">
    <property type="term" value="P:response to stress"/>
    <property type="evidence" value="ECO:0007669"/>
    <property type="project" value="TreeGrafter"/>
</dbReference>
<dbReference type="PRINTS" id="PR00598">
    <property type="entry name" value="HTHMARR"/>
</dbReference>
<sequence>MAGVSRLANEAWEAMFRAQATLAREFEYEGDWGGFPPREYGVLYALAGAKDGLRITDLIDDALLTQAGVSRLVARMEKRGLVERRPDPDDARACRIVLTAEGRDVQRRLGRAHARHVTTAMTRALTREQLQTLRELGHALLAAAPATAAHHTKAPTRDTA</sequence>
<dbReference type="AlphaFoldDB" id="A0A919ABD5"/>
<dbReference type="EMBL" id="BNBC01000033">
    <property type="protein sequence ID" value="GHE95192.1"/>
    <property type="molecule type" value="Genomic_DNA"/>
</dbReference>
<comment type="caution">
    <text evidence="2">The sequence shown here is derived from an EMBL/GenBank/DDBJ whole genome shotgun (WGS) entry which is preliminary data.</text>
</comment>